<dbReference type="InterPro" id="IPR001753">
    <property type="entry name" value="Enoyl-CoA_hydra/iso"/>
</dbReference>
<dbReference type="GeneID" id="10504079"/>
<reference evidence="5" key="1">
    <citation type="journal article" date="2011" name="Genome Biol.">
        <title>Comparative genomics of the social amoebae Dictyostelium discoideum and Dictyostelium purpureum.</title>
        <authorList>
            <consortium name="US DOE Joint Genome Institute (JGI-PGF)"/>
            <person name="Sucgang R."/>
            <person name="Kuo A."/>
            <person name="Tian X."/>
            <person name="Salerno W."/>
            <person name="Parikh A."/>
            <person name="Feasley C.L."/>
            <person name="Dalin E."/>
            <person name="Tu H."/>
            <person name="Huang E."/>
            <person name="Barry K."/>
            <person name="Lindquist E."/>
            <person name="Shapiro H."/>
            <person name="Bruce D."/>
            <person name="Schmutz J."/>
            <person name="Salamov A."/>
            <person name="Fey P."/>
            <person name="Gaudet P."/>
            <person name="Anjard C."/>
            <person name="Babu M.M."/>
            <person name="Basu S."/>
            <person name="Bushmanova Y."/>
            <person name="van der Wel H."/>
            <person name="Katoh-Kurasawa M."/>
            <person name="Dinh C."/>
            <person name="Coutinho P.M."/>
            <person name="Saito T."/>
            <person name="Elias M."/>
            <person name="Schaap P."/>
            <person name="Kay R.R."/>
            <person name="Henrissat B."/>
            <person name="Eichinger L."/>
            <person name="Rivero F."/>
            <person name="Putnam N.H."/>
            <person name="West C.M."/>
            <person name="Loomis W.F."/>
            <person name="Chisholm R.L."/>
            <person name="Shaulsky G."/>
            <person name="Strassmann J.E."/>
            <person name="Queller D.C."/>
            <person name="Kuspa A."/>
            <person name="Grigoriev I.V."/>
        </authorList>
    </citation>
    <scope>NUCLEOTIDE SEQUENCE [LARGE SCALE GENOMIC DNA]</scope>
    <source>
        <strain evidence="5">QSDP1</strain>
    </source>
</reference>
<evidence type="ECO:0000256" key="3">
    <source>
        <dbReference type="ARBA" id="ARBA00023098"/>
    </source>
</evidence>
<proteinExistence type="predicted"/>
<dbReference type="EMBL" id="GL871016">
    <property type="protein sequence ID" value="EGC36793.1"/>
    <property type="molecule type" value="Genomic_DNA"/>
</dbReference>
<gene>
    <name evidence="4" type="ORF">DICPUDRAFT_87255</name>
</gene>
<dbReference type="PANTHER" id="PTHR11941:SF75">
    <property type="entry name" value="ENOYL-COA HYDRATASE_ISOMERASE FAMILY PROTEIN"/>
    <property type="match status" value="1"/>
</dbReference>
<evidence type="ECO:0000256" key="1">
    <source>
        <dbReference type="ARBA" id="ARBA00000452"/>
    </source>
</evidence>
<dbReference type="RefSeq" id="XP_003286664.1">
    <property type="nucleotide sequence ID" value="XM_003286616.1"/>
</dbReference>
<comment type="catalytic activity">
    <reaction evidence="1">
        <text>a (3Z)-enoyl-CoA = a 4-saturated (2E)-enoyl-CoA</text>
        <dbReference type="Rhea" id="RHEA:45900"/>
        <dbReference type="ChEBI" id="CHEBI:85097"/>
        <dbReference type="ChEBI" id="CHEBI:85489"/>
        <dbReference type="EC" id="5.3.3.8"/>
    </reaction>
</comment>
<dbReference type="Pfam" id="PF00378">
    <property type="entry name" value="ECH_1"/>
    <property type="match status" value="1"/>
</dbReference>
<name>F0ZGY3_DICPU</name>
<dbReference type="eggNOG" id="ENOG502S297">
    <property type="taxonomic scope" value="Eukaryota"/>
</dbReference>
<dbReference type="AlphaFoldDB" id="F0ZGY3"/>
<sequence>MNSPNWINKKEFGKFYIEQLEDTPRIALLTLNDHENRFNNGNIESLNQLLDYVENNNEIGILITTSTDPKHYSLDNSNKDNFLKLLYDMSIFFERFLTLPIVTISCINGHSFGGGAFFSLVHDFRVMNMSKGFFCVNAIQNKVPLPPGLISIAKEKISDPSTLRNFLLLGQRFGGTDAEKFKLVDKACSNYLEESITLAKSIDSKDRLTYGSLKTEIYKSLSESLKDKDLGEAYKVQVIK</sequence>
<dbReference type="STRING" id="5786.F0ZGY3"/>
<evidence type="ECO:0000313" key="4">
    <source>
        <dbReference type="EMBL" id="EGC36793.1"/>
    </source>
</evidence>
<dbReference type="OrthoDB" id="1696280at2759"/>
<dbReference type="SUPFAM" id="SSF52096">
    <property type="entry name" value="ClpP/crotonase"/>
    <property type="match status" value="1"/>
</dbReference>
<dbReference type="GO" id="GO:0004165">
    <property type="term" value="F:delta(3)-delta(2)-enoyl-CoA isomerase activity"/>
    <property type="evidence" value="ECO:0000318"/>
    <property type="project" value="GO_Central"/>
</dbReference>
<comment type="catalytic activity">
    <reaction evidence="2">
        <text>a (3E)-enoyl-CoA = a 4-saturated (2E)-enoyl-CoA</text>
        <dbReference type="Rhea" id="RHEA:45228"/>
        <dbReference type="ChEBI" id="CHEBI:58521"/>
        <dbReference type="ChEBI" id="CHEBI:85097"/>
        <dbReference type="EC" id="5.3.3.8"/>
    </reaction>
</comment>
<dbReference type="CDD" id="cd06558">
    <property type="entry name" value="crotonase-like"/>
    <property type="match status" value="1"/>
</dbReference>
<dbReference type="KEGG" id="dpp:DICPUDRAFT_87255"/>
<protein>
    <recommendedName>
        <fullName evidence="6">Enoyl-CoA hydratase</fullName>
    </recommendedName>
</protein>
<dbReference type="InterPro" id="IPR029045">
    <property type="entry name" value="ClpP/crotonase-like_dom_sf"/>
</dbReference>
<dbReference type="VEuPathDB" id="AmoebaDB:DICPUDRAFT_87255"/>
<dbReference type="GO" id="GO:0006635">
    <property type="term" value="P:fatty acid beta-oxidation"/>
    <property type="evidence" value="ECO:0000318"/>
    <property type="project" value="GO_Central"/>
</dbReference>
<dbReference type="Gene3D" id="3.90.226.10">
    <property type="entry name" value="2-enoyl-CoA Hydratase, Chain A, domain 1"/>
    <property type="match status" value="1"/>
</dbReference>
<dbReference type="Proteomes" id="UP000001064">
    <property type="component" value="Unassembled WGS sequence"/>
</dbReference>
<evidence type="ECO:0000313" key="5">
    <source>
        <dbReference type="Proteomes" id="UP000001064"/>
    </source>
</evidence>
<evidence type="ECO:0008006" key="6">
    <source>
        <dbReference type="Google" id="ProtNLM"/>
    </source>
</evidence>
<dbReference type="InParanoid" id="F0ZGY3"/>
<evidence type="ECO:0000256" key="2">
    <source>
        <dbReference type="ARBA" id="ARBA00000765"/>
    </source>
</evidence>
<keyword evidence="3" id="KW-0443">Lipid metabolism</keyword>
<dbReference type="FunFam" id="3.90.226.10:FF:000049">
    <property type="entry name" value="Enoyl-CoA delta isomerase 3"/>
    <property type="match status" value="1"/>
</dbReference>
<dbReference type="OMA" id="QVKDHGA"/>
<dbReference type="PANTHER" id="PTHR11941">
    <property type="entry name" value="ENOYL-COA HYDRATASE-RELATED"/>
    <property type="match status" value="1"/>
</dbReference>
<organism evidence="4 5">
    <name type="scientific">Dictyostelium purpureum</name>
    <name type="common">Slime mold</name>
    <dbReference type="NCBI Taxonomy" id="5786"/>
    <lineage>
        <taxon>Eukaryota</taxon>
        <taxon>Amoebozoa</taxon>
        <taxon>Evosea</taxon>
        <taxon>Eumycetozoa</taxon>
        <taxon>Dictyostelia</taxon>
        <taxon>Dictyosteliales</taxon>
        <taxon>Dictyosteliaceae</taxon>
        <taxon>Dictyostelium</taxon>
    </lineage>
</organism>
<accession>F0ZGY3</accession>
<keyword evidence="5" id="KW-1185">Reference proteome</keyword>